<dbReference type="CDD" id="cd07967">
    <property type="entry name" value="OBF_DNA_ligase_III"/>
    <property type="match status" value="1"/>
</dbReference>
<keyword evidence="17" id="KW-0131">Cell cycle</keyword>
<dbReference type="Pfam" id="PF00645">
    <property type="entry name" value="zf-PARP"/>
    <property type="match status" value="1"/>
</dbReference>
<dbReference type="SUPFAM" id="SSF50249">
    <property type="entry name" value="Nucleic acid-binding proteins"/>
    <property type="match status" value="1"/>
</dbReference>
<evidence type="ECO:0000259" key="22">
    <source>
        <dbReference type="PROSITE" id="PS50064"/>
    </source>
</evidence>
<keyword evidence="13" id="KW-0460">Magnesium</keyword>
<dbReference type="NCBIfam" id="TIGR00574">
    <property type="entry name" value="dnl1"/>
    <property type="match status" value="1"/>
</dbReference>
<dbReference type="SUPFAM" id="SSF117018">
    <property type="entry name" value="ATP-dependent DNA ligase DNA-binding domain"/>
    <property type="match status" value="1"/>
</dbReference>
<keyword evidence="8 19" id="KW-0547">Nucleotide-binding</keyword>
<sequence length="870" mass="98837">MGDESTSTNQYRWYVDRAKTGRAGCKKCKQTIEAKSLRMAKAAPSPFGSGEQMMKQWHHVDCMFQVFSKQRATTAKIESVDDIGGWDLITKEDQEDILSRFSNPDEIRKRRNPISSSNPSPPAPKPDGTPDKPKKVPKKQSVDVSTPQSSNNDVIIPSCILSHKDNSFRELRRLCAEIANTPGYLDKTAIVKKFITFGTDGDIFKGDLLLTIKLLLPGVIKRVYNLQSKQILKLFSRIFGTDLDEMLVSLEQGDVAETIREFFEKSSKLQPAKKSSLTIQEVDAFLEYLAKLTREEDQISHFTKIAAKCTSNDLKLIIRLVKHDLRIYAGAKHILDAVHEDAYEAFQASRDINSIIRKTGSSNSLIEKSNLDVDLKVLVPVLPMLASACKSSQEAMKKCPNGMYSEIKYDGERVQVHKQGTVFKYFSRSLKPVLPHKVRHFEEHIPQAFPHGHDLILDSEILMIDTVTGVPLPFGSLGKHKKNEYANANVCLFVFDCMYYNGQSLLNMPLKERKNTLRQNMTEIPNRIVFSEMEEIHNTEKLEDMMTKVFRQGLEGLVLKDIMSPYEPGKRHWLKVKKDYLFGGAMADTADLVVLGAWYGTGQKGGMMSVFLMGCYDENRKNWCTVTKVHTGHDDSTLAKLQKELDMEKISKDPSLVPVWLKCTKTMIPDFVAKDPKKQPVWEITGAELTKNNVHTADGISVRFPRVTRIRDDKDWASATSLSELQEIYRKSKDTSNFTLRDVSPSIQDSPKKNSPSSSPTKKRIRSPLKEVEPIKRARHSLKRPFPDLFDGMRIQLPTFLEPFMLKTFQRYFVAYGGHILGVDDKRKATHQIIKDEEEEKSGPKSIVIDALWSCMRQQRKFEVSKNGKL</sequence>
<keyword evidence="5" id="KW-0132">Cell division</keyword>
<keyword evidence="12 19" id="KW-0067">ATP-binding</keyword>
<dbReference type="GO" id="GO:0006302">
    <property type="term" value="P:double-strand break repair"/>
    <property type="evidence" value="ECO:0007669"/>
    <property type="project" value="TreeGrafter"/>
</dbReference>
<dbReference type="InterPro" id="IPR016059">
    <property type="entry name" value="DNA_ligase_ATP-dep_CS"/>
</dbReference>
<dbReference type="PANTHER" id="PTHR45674:SF9">
    <property type="entry name" value="DNA LIGASE 3"/>
    <property type="match status" value="1"/>
</dbReference>
<keyword evidence="10" id="KW-0863">Zinc-finger</keyword>
<keyword evidence="14 19" id="KW-0233">DNA recombination</keyword>
<dbReference type="InterPro" id="IPR036420">
    <property type="entry name" value="BRCT_dom_sf"/>
</dbReference>
<dbReference type="CDD" id="cd07902">
    <property type="entry name" value="Adenylation_DNA_ligase_III"/>
    <property type="match status" value="1"/>
</dbReference>
<dbReference type="InterPro" id="IPR012309">
    <property type="entry name" value="DNA_ligase_ATP-dep_C"/>
</dbReference>
<evidence type="ECO:0000256" key="4">
    <source>
        <dbReference type="ARBA" id="ARBA00022598"/>
    </source>
</evidence>
<dbReference type="EC" id="6.5.1.1" evidence="19"/>
<dbReference type="Pfam" id="PF04675">
    <property type="entry name" value="DNA_ligase_A_N"/>
    <property type="match status" value="1"/>
</dbReference>
<dbReference type="GO" id="GO:0005524">
    <property type="term" value="F:ATP binding"/>
    <property type="evidence" value="ECO:0007669"/>
    <property type="project" value="UniProtKB-KW"/>
</dbReference>
<dbReference type="SUPFAM" id="SSF56091">
    <property type="entry name" value="DNA ligase/mRNA capping enzyme, catalytic domain"/>
    <property type="match status" value="1"/>
</dbReference>
<dbReference type="PROSITE" id="PS50160">
    <property type="entry name" value="DNA_LIGASE_A3"/>
    <property type="match status" value="1"/>
</dbReference>
<gene>
    <name evidence="24" type="primary">LIG3_3</name>
    <name evidence="24" type="ORF">CM83_74196</name>
</gene>
<dbReference type="GO" id="GO:0071897">
    <property type="term" value="P:DNA biosynthetic process"/>
    <property type="evidence" value="ECO:0007669"/>
    <property type="project" value="InterPro"/>
</dbReference>
<evidence type="ECO:0000256" key="15">
    <source>
        <dbReference type="ARBA" id="ARBA00023204"/>
    </source>
</evidence>
<organism evidence="24">
    <name type="scientific">Lygus hesperus</name>
    <name type="common">Western plant bug</name>
    <dbReference type="NCBI Taxonomy" id="30085"/>
    <lineage>
        <taxon>Eukaryota</taxon>
        <taxon>Metazoa</taxon>
        <taxon>Ecdysozoa</taxon>
        <taxon>Arthropoda</taxon>
        <taxon>Hexapoda</taxon>
        <taxon>Insecta</taxon>
        <taxon>Pterygota</taxon>
        <taxon>Neoptera</taxon>
        <taxon>Paraneoptera</taxon>
        <taxon>Hemiptera</taxon>
        <taxon>Heteroptera</taxon>
        <taxon>Panheteroptera</taxon>
        <taxon>Cimicomorpha</taxon>
        <taxon>Miridae</taxon>
        <taxon>Mirini</taxon>
        <taxon>Lygus</taxon>
    </lineage>
</organism>
<dbReference type="Gene3D" id="1.10.3260.10">
    <property type="entry name" value="DNA ligase, ATP-dependent, N-terminal domain"/>
    <property type="match status" value="1"/>
</dbReference>
<keyword evidence="4 19" id="KW-0436">Ligase</keyword>
<dbReference type="InterPro" id="IPR012310">
    <property type="entry name" value="DNA_ligase_ATP-dep_cent"/>
</dbReference>
<comment type="similarity">
    <text evidence="3 20">Belongs to the ATP-dependent DNA ligase family.</text>
</comment>
<dbReference type="InterPro" id="IPR012340">
    <property type="entry name" value="NA-bd_OB-fold"/>
</dbReference>
<dbReference type="InterPro" id="IPR001510">
    <property type="entry name" value="Znf_PARP"/>
</dbReference>
<dbReference type="GO" id="GO:0003677">
    <property type="term" value="F:DNA binding"/>
    <property type="evidence" value="ECO:0007669"/>
    <property type="project" value="InterPro"/>
</dbReference>
<dbReference type="PROSITE" id="PS00347">
    <property type="entry name" value="ZF_PARP_1"/>
    <property type="match status" value="1"/>
</dbReference>
<comment type="cofactor">
    <cofactor evidence="1">
        <name>Mg(2+)</name>
        <dbReference type="ChEBI" id="CHEBI:18420"/>
    </cofactor>
</comment>
<evidence type="ECO:0000256" key="13">
    <source>
        <dbReference type="ARBA" id="ARBA00022842"/>
    </source>
</evidence>
<evidence type="ECO:0000256" key="16">
    <source>
        <dbReference type="ARBA" id="ARBA00023242"/>
    </source>
</evidence>
<dbReference type="FunFam" id="2.40.50.140:FF:000085">
    <property type="entry name" value="DNA ligase"/>
    <property type="match status" value="1"/>
</dbReference>
<keyword evidence="7" id="KW-0479">Metal-binding</keyword>
<evidence type="ECO:0000256" key="19">
    <source>
        <dbReference type="RuleBase" id="RU000617"/>
    </source>
</evidence>
<dbReference type="InterPro" id="IPR050191">
    <property type="entry name" value="ATP-dep_DNA_ligase"/>
</dbReference>
<keyword evidence="16" id="KW-0539">Nucleus</keyword>
<reference evidence="24" key="1">
    <citation type="journal article" date="2014" name="PLoS ONE">
        <title>Transcriptome-Based Identification of ABC Transporters in the Western Tarnished Plant Bug Lygus hesperus.</title>
        <authorList>
            <person name="Hull J.J."/>
            <person name="Chaney K."/>
            <person name="Geib S.M."/>
            <person name="Fabrick J.A."/>
            <person name="Brent C.S."/>
            <person name="Walsh D."/>
            <person name="Lavine L.C."/>
        </authorList>
    </citation>
    <scope>NUCLEOTIDE SEQUENCE</scope>
</reference>
<dbReference type="GO" id="GO:0006310">
    <property type="term" value="P:DNA recombination"/>
    <property type="evidence" value="ECO:0007669"/>
    <property type="project" value="UniProtKB-KW"/>
</dbReference>
<dbReference type="PANTHER" id="PTHR45674">
    <property type="entry name" value="DNA LIGASE 1/3 FAMILY MEMBER"/>
    <property type="match status" value="1"/>
</dbReference>
<dbReference type="Gene3D" id="3.40.50.10190">
    <property type="entry name" value="BRCT domain"/>
    <property type="match status" value="1"/>
</dbReference>
<feature type="domain" description="PARP-type" evidence="22">
    <location>
        <begin position="13"/>
        <end position="97"/>
    </location>
</feature>
<evidence type="ECO:0000256" key="6">
    <source>
        <dbReference type="ARBA" id="ARBA00022705"/>
    </source>
</evidence>
<evidence type="ECO:0000256" key="21">
    <source>
        <dbReference type="SAM" id="MobiDB-lite"/>
    </source>
</evidence>
<evidence type="ECO:0000256" key="10">
    <source>
        <dbReference type="ARBA" id="ARBA00022771"/>
    </source>
</evidence>
<keyword evidence="6" id="KW-0235">DNA replication</keyword>
<feature type="region of interest" description="Disordered" evidence="21">
    <location>
        <begin position="740"/>
        <end position="771"/>
    </location>
</feature>
<keyword evidence="11" id="KW-0862">Zinc</keyword>
<feature type="compositionally biased region" description="Polar residues" evidence="21">
    <location>
        <begin position="740"/>
        <end position="749"/>
    </location>
</feature>
<dbReference type="SMART" id="SM01336">
    <property type="entry name" value="zf-PARP"/>
    <property type="match status" value="1"/>
</dbReference>
<keyword evidence="9 19" id="KW-0227">DNA damage</keyword>
<dbReference type="InterPro" id="IPR031916">
    <property type="entry name" value="LIG3_BRCT"/>
</dbReference>
<evidence type="ECO:0000256" key="9">
    <source>
        <dbReference type="ARBA" id="ARBA00022763"/>
    </source>
</evidence>
<dbReference type="EMBL" id="GBHO01036882">
    <property type="protein sequence ID" value="JAG06722.1"/>
    <property type="molecule type" value="Transcribed_RNA"/>
</dbReference>
<evidence type="ECO:0000256" key="1">
    <source>
        <dbReference type="ARBA" id="ARBA00001946"/>
    </source>
</evidence>
<evidence type="ECO:0000256" key="5">
    <source>
        <dbReference type="ARBA" id="ARBA00022618"/>
    </source>
</evidence>
<evidence type="ECO:0000313" key="24">
    <source>
        <dbReference type="EMBL" id="JAG06722.1"/>
    </source>
</evidence>
<evidence type="ECO:0000256" key="20">
    <source>
        <dbReference type="RuleBase" id="RU004196"/>
    </source>
</evidence>
<dbReference type="Pfam" id="PF04679">
    <property type="entry name" value="DNA_ligase_A_C"/>
    <property type="match status" value="1"/>
</dbReference>
<accession>A0A0A9WE37</accession>
<evidence type="ECO:0000256" key="14">
    <source>
        <dbReference type="ARBA" id="ARBA00023172"/>
    </source>
</evidence>
<dbReference type="Pfam" id="PF16759">
    <property type="entry name" value="LIG3_BRCT"/>
    <property type="match status" value="1"/>
</dbReference>
<evidence type="ECO:0000256" key="12">
    <source>
        <dbReference type="ARBA" id="ARBA00022840"/>
    </source>
</evidence>
<dbReference type="Gene3D" id="2.40.50.140">
    <property type="entry name" value="Nucleic acid-binding proteins"/>
    <property type="match status" value="1"/>
</dbReference>
<dbReference type="InterPro" id="IPR036957">
    <property type="entry name" value="Znf_PARP_sf"/>
</dbReference>
<dbReference type="PROSITE" id="PS50064">
    <property type="entry name" value="ZF_PARP_2"/>
    <property type="match status" value="1"/>
</dbReference>
<evidence type="ECO:0000259" key="23">
    <source>
        <dbReference type="PROSITE" id="PS50160"/>
    </source>
</evidence>
<dbReference type="Gene3D" id="3.30.470.30">
    <property type="entry name" value="DNA ligase/mRNA capping enzyme"/>
    <property type="match status" value="1"/>
</dbReference>
<proteinExistence type="inferred from homology"/>
<name>A0A0A9WE37_LYGHE</name>
<keyword evidence="15 19" id="KW-0234">DNA repair</keyword>
<evidence type="ECO:0000256" key="2">
    <source>
        <dbReference type="ARBA" id="ARBA00004123"/>
    </source>
</evidence>
<evidence type="ECO:0000256" key="17">
    <source>
        <dbReference type="ARBA" id="ARBA00023306"/>
    </source>
</evidence>
<dbReference type="GO" id="GO:0006273">
    <property type="term" value="P:lagging strand elongation"/>
    <property type="evidence" value="ECO:0007669"/>
    <property type="project" value="TreeGrafter"/>
</dbReference>
<dbReference type="Pfam" id="PF01068">
    <property type="entry name" value="DNA_ligase_A_M"/>
    <property type="match status" value="1"/>
</dbReference>
<feature type="domain" description="ATP-dependent DNA ligase family profile" evidence="23">
    <location>
        <begin position="483"/>
        <end position="617"/>
    </location>
</feature>
<dbReference type="GO" id="GO:0003910">
    <property type="term" value="F:DNA ligase (ATP) activity"/>
    <property type="evidence" value="ECO:0007669"/>
    <property type="project" value="UniProtKB-EC"/>
</dbReference>
<comment type="catalytic activity">
    <reaction evidence="18 19">
        <text>ATP + (deoxyribonucleotide)n-3'-hydroxyl + 5'-phospho-(deoxyribonucleotide)m = (deoxyribonucleotide)n+m + AMP + diphosphate.</text>
        <dbReference type="EC" id="6.5.1.1"/>
    </reaction>
</comment>
<dbReference type="GO" id="GO:0008270">
    <property type="term" value="F:zinc ion binding"/>
    <property type="evidence" value="ECO:0007669"/>
    <property type="project" value="UniProtKB-KW"/>
</dbReference>
<dbReference type="InterPro" id="IPR036599">
    <property type="entry name" value="DNA_ligase_N_sf"/>
</dbReference>
<dbReference type="Gene3D" id="3.30.1490.70">
    <property type="match status" value="1"/>
</dbReference>
<evidence type="ECO:0000256" key="7">
    <source>
        <dbReference type="ARBA" id="ARBA00022723"/>
    </source>
</evidence>
<dbReference type="AlphaFoldDB" id="A0A0A9WE37"/>
<dbReference type="FunFam" id="3.30.470.30:FF:000003">
    <property type="entry name" value="DNA ligase"/>
    <property type="match status" value="1"/>
</dbReference>
<protein>
    <recommendedName>
        <fullName evidence="19">DNA ligase</fullName>
        <ecNumber evidence="19">6.5.1.1</ecNumber>
    </recommendedName>
</protein>
<evidence type="ECO:0000256" key="3">
    <source>
        <dbReference type="ARBA" id="ARBA00007572"/>
    </source>
</evidence>
<dbReference type="GO" id="GO:0051301">
    <property type="term" value="P:cell division"/>
    <property type="evidence" value="ECO:0007669"/>
    <property type="project" value="UniProtKB-KW"/>
</dbReference>
<evidence type="ECO:0000256" key="18">
    <source>
        <dbReference type="ARBA" id="ARBA00034003"/>
    </source>
</evidence>
<evidence type="ECO:0000256" key="8">
    <source>
        <dbReference type="ARBA" id="ARBA00022741"/>
    </source>
</evidence>
<dbReference type="PROSITE" id="PS00697">
    <property type="entry name" value="DNA_LIGASE_A1"/>
    <property type="match status" value="1"/>
</dbReference>
<dbReference type="InterPro" id="IPR012308">
    <property type="entry name" value="DNA_ligase_ATP-dep_N"/>
</dbReference>
<dbReference type="GO" id="GO:0070421">
    <property type="term" value="C:DNA ligase III-XRCC1 complex"/>
    <property type="evidence" value="ECO:0007669"/>
    <property type="project" value="TreeGrafter"/>
</dbReference>
<dbReference type="InterPro" id="IPR000977">
    <property type="entry name" value="DNA_ligase_ATP-dep"/>
</dbReference>
<evidence type="ECO:0000256" key="11">
    <source>
        <dbReference type="ARBA" id="ARBA00022833"/>
    </source>
</evidence>
<reference evidence="24" key="2">
    <citation type="submission" date="2014-07" db="EMBL/GenBank/DDBJ databases">
        <authorList>
            <person name="Hull J."/>
        </authorList>
    </citation>
    <scope>NUCLEOTIDE SEQUENCE</scope>
</reference>
<feature type="region of interest" description="Disordered" evidence="21">
    <location>
        <begin position="97"/>
        <end position="150"/>
    </location>
</feature>
<dbReference type="SUPFAM" id="SSF57716">
    <property type="entry name" value="Glucocorticoid receptor-like (DNA-binding domain)"/>
    <property type="match status" value="1"/>
</dbReference>
<dbReference type="Gene3D" id="3.30.1740.10">
    <property type="entry name" value="Zinc finger, PARP-type"/>
    <property type="match status" value="1"/>
</dbReference>
<dbReference type="FunFam" id="1.10.3260.10:FF:000002">
    <property type="entry name" value="DNA ligase"/>
    <property type="match status" value="1"/>
</dbReference>
<comment type="subcellular location">
    <subcellularLocation>
        <location evidence="2">Nucleus</location>
    </subcellularLocation>
</comment>
<dbReference type="PROSITE" id="PS00333">
    <property type="entry name" value="DNA_LIGASE_A2"/>
    <property type="match status" value="1"/>
</dbReference>